<reference evidence="1 2" key="1">
    <citation type="journal article" date="2012" name="Genome Biol.">
        <title>Genome and low-iron response of an oceanic diatom adapted to chronic iron limitation.</title>
        <authorList>
            <person name="Lommer M."/>
            <person name="Specht M."/>
            <person name="Roy A.S."/>
            <person name="Kraemer L."/>
            <person name="Andreson R."/>
            <person name="Gutowska M.A."/>
            <person name="Wolf J."/>
            <person name="Bergner S.V."/>
            <person name="Schilhabel M.B."/>
            <person name="Klostermeier U.C."/>
            <person name="Beiko R.G."/>
            <person name="Rosenstiel P."/>
            <person name="Hippler M."/>
            <person name="Laroche J."/>
        </authorList>
    </citation>
    <scope>NUCLEOTIDE SEQUENCE [LARGE SCALE GENOMIC DNA]</scope>
    <source>
        <strain evidence="1 2">CCMP1005</strain>
    </source>
</reference>
<name>K0RRE2_THAOC</name>
<evidence type="ECO:0000313" key="2">
    <source>
        <dbReference type="Proteomes" id="UP000266841"/>
    </source>
</evidence>
<organism evidence="1 2">
    <name type="scientific">Thalassiosira oceanica</name>
    <name type="common">Marine diatom</name>
    <dbReference type="NCBI Taxonomy" id="159749"/>
    <lineage>
        <taxon>Eukaryota</taxon>
        <taxon>Sar</taxon>
        <taxon>Stramenopiles</taxon>
        <taxon>Ochrophyta</taxon>
        <taxon>Bacillariophyta</taxon>
        <taxon>Coscinodiscophyceae</taxon>
        <taxon>Thalassiosirophycidae</taxon>
        <taxon>Thalassiosirales</taxon>
        <taxon>Thalassiosiraceae</taxon>
        <taxon>Thalassiosira</taxon>
    </lineage>
</organism>
<evidence type="ECO:0008006" key="3">
    <source>
        <dbReference type="Google" id="ProtNLM"/>
    </source>
</evidence>
<comment type="caution">
    <text evidence="1">The sequence shown here is derived from an EMBL/GenBank/DDBJ whole genome shotgun (WGS) entry which is preliminary data.</text>
</comment>
<dbReference type="EMBL" id="AGNL01041535">
    <property type="protein sequence ID" value="EJK51496.1"/>
    <property type="molecule type" value="Genomic_DNA"/>
</dbReference>
<proteinExistence type="predicted"/>
<feature type="non-terminal residue" evidence="1">
    <location>
        <position position="276"/>
    </location>
</feature>
<evidence type="ECO:0000313" key="1">
    <source>
        <dbReference type="EMBL" id="EJK51496.1"/>
    </source>
</evidence>
<keyword evidence="2" id="KW-1185">Reference proteome</keyword>
<gene>
    <name evidence="1" type="ORF">THAOC_29325</name>
</gene>
<protein>
    <recommendedName>
        <fullName evidence="3">O-methyltransferase domain-containing protein</fullName>
    </recommendedName>
</protein>
<accession>K0RRE2</accession>
<sequence length="276" mass="29663">MFRFGVRSFCRHQGSRRLVGSATARSSGSSPSLSSPAFVADAARRGPEPGFRQTSSAARPPNEIYPTNGPYLNYSMLYFDSIAFLLSNKLGIPAYIGGDGNCGKTPAHVAAHFNLSLRGASALLVTLCRMNVVQIKEDSDESGGLDFLAVVSVASLDSPKPTVAKVDDIVYDLTPAAVKFLADNKSKSFFGTFAETLTTNFITPDALLECARPQEKKDIMSEHLEQNDDEVANNARHFMNHMNSQSYCCAESLPDALGLRDLSEPKTLLDVGGGSA</sequence>
<dbReference type="Proteomes" id="UP000266841">
    <property type="component" value="Unassembled WGS sequence"/>
</dbReference>
<dbReference type="AlphaFoldDB" id="K0RRE2"/>